<proteinExistence type="predicted"/>
<feature type="region of interest" description="Disordered" evidence="1">
    <location>
        <begin position="47"/>
        <end position="140"/>
    </location>
</feature>
<dbReference type="Proteomes" id="UP000298663">
    <property type="component" value="Chromosome X"/>
</dbReference>
<name>A0A4V6I8A3_STECR</name>
<evidence type="ECO:0000313" key="4">
    <source>
        <dbReference type="Proteomes" id="UP000298663"/>
    </source>
</evidence>
<evidence type="ECO:0000256" key="1">
    <source>
        <dbReference type="SAM" id="MobiDB-lite"/>
    </source>
</evidence>
<gene>
    <name evidence="3" type="ORF">L596_004248</name>
</gene>
<protein>
    <submittedName>
        <fullName evidence="3">Uncharacterized protein</fullName>
    </submittedName>
</protein>
<reference evidence="3 4" key="1">
    <citation type="journal article" date="2015" name="Genome Biol.">
        <title>Comparative genomics of Steinernema reveals deeply conserved gene regulatory networks.</title>
        <authorList>
            <person name="Dillman A.R."/>
            <person name="Macchietto M."/>
            <person name="Porter C.F."/>
            <person name="Rogers A."/>
            <person name="Williams B."/>
            <person name="Antoshechkin I."/>
            <person name="Lee M.M."/>
            <person name="Goodwin Z."/>
            <person name="Lu X."/>
            <person name="Lewis E.E."/>
            <person name="Goodrich-Blair H."/>
            <person name="Stock S.P."/>
            <person name="Adams B.J."/>
            <person name="Sternberg P.W."/>
            <person name="Mortazavi A."/>
        </authorList>
    </citation>
    <scope>NUCLEOTIDE SEQUENCE [LARGE SCALE GENOMIC DNA]</scope>
    <source>
        <strain evidence="3 4">ALL</strain>
    </source>
</reference>
<evidence type="ECO:0000313" key="3">
    <source>
        <dbReference type="EMBL" id="TMS37283.1"/>
    </source>
</evidence>
<dbReference type="AlphaFoldDB" id="A0A4V6I8A3"/>
<dbReference type="EMBL" id="AZBU02000001">
    <property type="protein sequence ID" value="TMS37283.1"/>
    <property type="molecule type" value="Genomic_DNA"/>
</dbReference>
<sequence>MPSYQSLVAVAVACCFLAALVGSSPIPLEGIYSVRFENAQISYLGSGEITEGSGENREGSGESVSAEFSEEAFSEAELLPVNGVKSSNDEKTTYAEGSGVESSGEGSGFEANALSQLEGSGIEETSGDHPFVEGSGAAIL</sequence>
<feature type="compositionally biased region" description="Low complexity" evidence="1">
    <location>
        <begin position="96"/>
        <end position="110"/>
    </location>
</feature>
<comment type="caution">
    <text evidence="3">The sequence shown here is derived from an EMBL/GenBank/DDBJ whole genome shotgun (WGS) entry which is preliminary data.</text>
</comment>
<feature type="signal peptide" evidence="2">
    <location>
        <begin position="1"/>
        <end position="23"/>
    </location>
</feature>
<keyword evidence="2" id="KW-0732">Signal</keyword>
<organism evidence="3 4">
    <name type="scientific">Steinernema carpocapsae</name>
    <name type="common">Entomopathogenic nematode</name>
    <dbReference type="NCBI Taxonomy" id="34508"/>
    <lineage>
        <taxon>Eukaryota</taxon>
        <taxon>Metazoa</taxon>
        <taxon>Ecdysozoa</taxon>
        <taxon>Nematoda</taxon>
        <taxon>Chromadorea</taxon>
        <taxon>Rhabditida</taxon>
        <taxon>Tylenchina</taxon>
        <taxon>Panagrolaimomorpha</taxon>
        <taxon>Strongyloidoidea</taxon>
        <taxon>Steinernematidae</taxon>
        <taxon>Steinernema</taxon>
    </lineage>
</organism>
<dbReference type="EMBL" id="CM016762">
    <property type="protein sequence ID" value="TMS37283.1"/>
    <property type="molecule type" value="Genomic_DNA"/>
</dbReference>
<evidence type="ECO:0000256" key="2">
    <source>
        <dbReference type="SAM" id="SignalP"/>
    </source>
</evidence>
<keyword evidence="4" id="KW-1185">Reference proteome</keyword>
<reference evidence="3 4" key="2">
    <citation type="journal article" date="2019" name="G3 (Bethesda)">
        <title>Hybrid Assembly of the Genome of the Entomopathogenic Nematode Steinernema carpocapsae Identifies the X-Chromosome.</title>
        <authorList>
            <person name="Serra L."/>
            <person name="Macchietto M."/>
            <person name="Macias-Munoz A."/>
            <person name="McGill C.J."/>
            <person name="Rodriguez I.M."/>
            <person name="Rodriguez B."/>
            <person name="Murad R."/>
            <person name="Mortazavi A."/>
        </authorList>
    </citation>
    <scope>NUCLEOTIDE SEQUENCE [LARGE SCALE GENOMIC DNA]</scope>
    <source>
        <strain evidence="3 4">ALL</strain>
    </source>
</reference>
<feature type="chain" id="PRO_5020191119" evidence="2">
    <location>
        <begin position="24"/>
        <end position="140"/>
    </location>
</feature>
<accession>A0A4V6I8A3</accession>